<protein>
    <recommendedName>
        <fullName evidence="9">TATA-box binding protein</fullName>
    </recommendedName>
</protein>
<dbReference type="FunFam" id="3.30.310.10:FF:000002">
    <property type="entry name" value="TATA-box-binding protein 2"/>
    <property type="match status" value="1"/>
</dbReference>
<proteinExistence type="inferred from homology"/>
<keyword evidence="8" id="KW-1185">Reference proteome</keyword>
<dbReference type="EMBL" id="KE504164">
    <property type="protein sequence ID" value="EPS98588.1"/>
    <property type="molecule type" value="Genomic_DNA"/>
</dbReference>
<dbReference type="Proteomes" id="UP000015241">
    <property type="component" value="Unassembled WGS sequence"/>
</dbReference>
<dbReference type="HOGENOM" id="CLU_060161_1_3_1"/>
<evidence type="ECO:0000256" key="5">
    <source>
        <dbReference type="ARBA" id="ARBA00023242"/>
    </source>
</evidence>
<dbReference type="InParanoid" id="S8E5A9"/>
<comment type="subcellular location">
    <subcellularLocation>
        <location evidence="1">Nucleus</location>
    </subcellularLocation>
</comment>
<keyword evidence="4" id="KW-0804">Transcription</keyword>
<dbReference type="Gene3D" id="3.30.310.10">
    <property type="entry name" value="TATA-Binding Protein"/>
    <property type="match status" value="2"/>
</dbReference>
<dbReference type="PANTHER" id="PTHR10126">
    <property type="entry name" value="TATA-BOX BINDING PROTEIN"/>
    <property type="match status" value="1"/>
</dbReference>
<dbReference type="PROSITE" id="PS00351">
    <property type="entry name" value="TFIID"/>
    <property type="match status" value="1"/>
</dbReference>
<name>S8E5A9_FOMSC</name>
<comment type="similarity">
    <text evidence="2">Belongs to the TBP family.</text>
</comment>
<dbReference type="STRING" id="743788.S8E5A9"/>
<sequence length="315" mass="34399">MSNFAALPSRQVTFSRPANVAPQPYQQIQQQQAVNSGLALPYSNSYLPASQNNLALPVSSVTPYQTQQQVQQQQPSSLYPQSQTQASSQIQSAVSSQTAVASQPAPLAGPSTPGPSAVPATPAPLTLEQQHITAVEGIVPTLQNIVATVNLDCRLDLKTIALHARNAEYNPKRFAAVIMRIRDPKTTALIFASGKMVVTGAKSEDDSRLASRKYARIVQKLGFDAKFSEFKIQNIVGSCDVKFPIRLEGLAYSHGQFSSYEPELFPGLIYRMIKPKVVLLIFVSGKIVLTGAKVREEIYTAFNTIYTVLCEFRKP</sequence>
<evidence type="ECO:0000256" key="4">
    <source>
        <dbReference type="ARBA" id="ARBA00023163"/>
    </source>
</evidence>
<dbReference type="InterPro" id="IPR030491">
    <property type="entry name" value="TBP_CS"/>
</dbReference>
<dbReference type="Pfam" id="PF00352">
    <property type="entry name" value="TBP"/>
    <property type="match status" value="2"/>
</dbReference>
<evidence type="ECO:0000256" key="1">
    <source>
        <dbReference type="ARBA" id="ARBA00004123"/>
    </source>
</evidence>
<dbReference type="PRINTS" id="PR00686">
    <property type="entry name" value="TIFACTORIID"/>
</dbReference>
<dbReference type="GO" id="GO:0005634">
    <property type="term" value="C:nucleus"/>
    <property type="evidence" value="ECO:0007669"/>
    <property type="project" value="UniProtKB-SubCell"/>
</dbReference>
<dbReference type="OrthoDB" id="2127950at2759"/>
<organism evidence="7 8">
    <name type="scientific">Fomitopsis schrenkii</name>
    <name type="common">Brown rot fungus</name>
    <dbReference type="NCBI Taxonomy" id="2126942"/>
    <lineage>
        <taxon>Eukaryota</taxon>
        <taxon>Fungi</taxon>
        <taxon>Dikarya</taxon>
        <taxon>Basidiomycota</taxon>
        <taxon>Agaricomycotina</taxon>
        <taxon>Agaricomycetes</taxon>
        <taxon>Polyporales</taxon>
        <taxon>Fomitopsis</taxon>
    </lineage>
</organism>
<dbReference type="InterPro" id="IPR033710">
    <property type="entry name" value="TBP_eukaryotic"/>
</dbReference>
<evidence type="ECO:0008006" key="9">
    <source>
        <dbReference type="Google" id="ProtNLM"/>
    </source>
</evidence>
<dbReference type="AlphaFoldDB" id="S8E5A9"/>
<reference evidence="7 8" key="1">
    <citation type="journal article" date="2012" name="Science">
        <title>The Paleozoic origin of enzymatic lignin decomposition reconstructed from 31 fungal genomes.</title>
        <authorList>
            <person name="Floudas D."/>
            <person name="Binder M."/>
            <person name="Riley R."/>
            <person name="Barry K."/>
            <person name="Blanchette R.A."/>
            <person name="Henrissat B."/>
            <person name="Martinez A.T."/>
            <person name="Otillar R."/>
            <person name="Spatafora J.W."/>
            <person name="Yadav J.S."/>
            <person name="Aerts A."/>
            <person name="Benoit I."/>
            <person name="Boyd A."/>
            <person name="Carlson A."/>
            <person name="Copeland A."/>
            <person name="Coutinho P.M."/>
            <person name="de Vries R.P."/>
            <person name="Ferreira P."/>
            <person name="Findley K."/>
            <person name="Foster B."/>
            <person name="Gaskell J."/>
            <person name="Glotzer D."/>
            <person name="Gorecki P."/>
            <person name="Heitman J."/>
            <person name="Hesse C."/>
            <person name="Hori C."/>
            <person name="Igarashi K."/>
            <person name="Jurgens J.A."/>
            <person name="Kallen N."/>
            <person name="Kersten P."/>
            <person name="Kohler A."/>
            <person name="Kuees U."/>
            <person name="Kumar T.K.A."/>
            <person name="Kuo A."/>
            <person name="LaButti K."/>
            <person name="Larrondo L.F."/>
            <person name="Lindquist E."/>
            <person name="Ling A."/>
            <person name="Lombard V."/>
            <person name="Lucas S."/>
            <person name="Lundell T."/>
            <person name="Martin R."/>
            <person name="McLaughlin D.J."/>
            <person name="Morgenstern I."/>
            <person name="Morin E."/>
            <person name="Murat C."/>
            <person name="Nagy L.G."/>
            <person name="Nolan M."/>
            <person name="Ohm R.A."/>
            <person name="Patyshakuliyeva A."/>
            <person name="Rokas A."/>
            <person name="Ruiz-Duenas F.J."/>
            <person name="Sabat G."/>
            <person name="Salamov A."/>
            <person name="Samejima M."/>
            <person name="Schmutz J."/>
            <person name="Slot J.C."/>
            <person name="St John F."/>
            <person name="Stenlid J."/>
            <person name="Sun H."/>
            <person name="Sun S."/>
            <person name="Syed K."/>
            <person name="Tsang A."/>
            <person name="Wiebenga A."/>
            <person name="Young D."/>
            <person name="Pisabarro A."/>
            <person name="Eastwood D.C."/>
            <person name="Martin F."/>
            <person name="Cullen D."/>
            <person name="Grigoriev I.V."/>
            <person name="Hibbett D.S."/>
        </authorList>
    </citation>
    <scope>NUCLEOTIDE SEQUENCE</scope>
    <source>
        <strain evidence="8">FP-58527</strain>
    </source>
</reference>
<evidence type="ECO:0000313" key="8">
    <source>
        <dbReference type="Proteomes" id="UP000015241"/>
    </source>
</evidence>
<keyword evidence="3" id="KW-0238">DNA-binding</keyword>
<evidence type="ECO:0000313" key="7">
    <source>
        <dbReference type="EMBL" id="EPS98588.1"/>
    </source>
</evidence>
<dbReference type="InterPro" id="IPR012295">
    <property type="entry name" value="TBP_dom_sf"/>
</dbReference>
<evidence type="ECO:0000256" key="6">
    <source>
        <dbReference type="SAM" id="MobiDB-lite"/>
    </source>
</evidence>
<evidence type="ECO:0000256" key="2">
    <source>
        <dbReference type="ARBA" id="ARBA00005560"/>
    </source>
</evidence>
<dbReference type="FunCoup" id="S8E5A9">
    <property type="interactions" value="871"/>
</dbReference>
<dbReference type="GO" id="GO:0003677">
    <property type="term" value="F:DNA binding"/>
    <property type="evidence" value="ECO:0007669"/>
    <property type="project" value="UniProtKB-KW"/>
</dbReference>
<dbReference type="CDD" id="cd04516">
    <property type="entry name" value="TBP_eukaryotes"/>
    <property type="match status" value="1"/>
</dbReference>
<accession>S8E5A9</accession>
<dbReference type="SUPFAM" id="SSF55945">
    <property type="entry name" value="TATA-box binding protein-like"/>
    <property type="match status" value="2"/>
</dbReference>
<feature type="compositionally biased region" description="Low complexity" evidence="6">
    <location>
        <begin position="66"/>
        <end position="105"/>
    </location>
</feature>
<dbReference type="GO" id="GO:0005667">
    <property type="term" value="C:transcription regulator complex"/>
    <property type="evidence" value="ECO:0007669"/>
    <property type="project" value="UniProtKB-ARBA"/>
</dbReference>
<dbReference type="FunFam" id="3.30.310.10:FF:000001">
    <property type="entry name" value="TATA-box-binding protein 2"/>
    <property type="match status" value="1"/>
</dbReference>
<gene>
    <name evidence="7" type="ORF">FOMPIDRAFT_1017649</name>
</gene>
<dbReference type="eggNOG" id="KOG3302">
    <property type="taxonomic scope" value="Eukaryota"/>
</dbReference>
<dbReference type="GO" id="GO:0006367">
    <property type="term" value="P:transcription initiation at RNA polymerase II promoter"/>
    <property type="evidence" value="ECO:0007669"/>
    <property type="project" value="UniProtKB-ARBA"/>
</dbReference>
<evidence type="ECO:0000256" key="3">
    <source>
        <dbReference type="ARBA" id="ARBA00023125"/>
    </source>
</evidence>
<keyword evidence="5" id="KW-0539">Nucleus</keyword>
<feature type="region of interest" description="Disordered" evidence="6">
    <location>
        <begin position="66"/>
        <end position="122"/>
    </location>
</feature>
<dbReference type="HAMAP" id="MF_00408">
    <property type="entry name" value="TATA_bind_prot_arch"/>
    <property type="match status" value="1"/>
</dbReference>
<dbReference type="InterPro" id="IPR000814">
    <property type="entry name" value="TBP"/>
</dbReference>